<organism evidence="1 2">
    <name type="scientific">Lomentospora prolificans</name>
    <dbReference type="NCBI Taxonomy" id="41688"/>
    <lineage>
        <taxon>Eukaryota</taxon>
        <taxon>Fungi</taxon>
        <taxon>Dikarya</taxon>
        <taxon>Ascomycota</taxon>
        <taxon>Pezizomycotina</taxon>
        <taxon>Sordariomycetes</taxon>
        <taxon>Hypocreomycetidae</taxon>
        <taxon>Microascales</taxon>
        <taxon>Microascaceae</taxon>
        <taxon>Lomentospora</taxon>
    </lineage>
</organism>
<evidence type="ECO:0008006" key="3">
    <source>
        <dbReference type="Google" id="ProtNLM"/>
    </source>
</evidence>
<dbReference type="Gene3D" id="3.30.530.20">
    <property type="match status" value="1"/>
</dbReference>
<proteinExistence type="predicted"/>
<accession>A0A2N3MXU0</accession>
<keyword evidence="2" id="KW-1185">Reference proteome</keyword>
<dbReference type="InParanoid" id="A0A2N3MXU0"/>
<dbReference type="OrthoDB" id="2320332at2759"/>
<dbReference type="Pfam" id="PF08982">
    <property type="entry name" value="AtaL"/>
    <property type="match status" value="1"/>
</dbReference>
<dbReference type="AlphaFoldDB" id="A0A2N3MXU0"/>
<dbReference type="SUPFAM" id="SSF55961">
    <property type="entry name" value="Bet v1-like"/>
    <property type="match status" value="1"/>
</dbReference>
<dbReference type="InterPro" id="IPR023393">
    <property type="entry name" value="START-like_dom_sf"/>
</dbReference>
<dbReference type="VEuPathDB" id="FungiDB:jhhlp_008353"/>
<reference evidence="1 2" key="1">
    <citation type="journal article" date="2017" name="G3 (Bethesda)">
        <title>First Draft Genome Sequence of the Pathogenic Fungus Lomentospora prolificans (Formerly Scedosporium prolificans).</title>
        <authorList>
            <person name="Luo R."/>
            <person name="Zimin A."/>
            <person name="Workman R."/>
            <person name="Fan Y."/>
            <person name="Pertea G."/>
            <person name="Grossman N."/>
            <person name="Wear M.P."/>
            <person name="Jia B."/>
            <person name="Miller H."/>
            <person name="Casadevall A."/>
            <person name="Timp W."/>
            <person name="Zhang S.X."/>
            <person name="Salzberg S.L."/>
        </authorList>
    </citation>
    <scope>NUCLEOTIDE SEQUENCE [LARGE SCALE GENOMIC DNA]</scope>
    <source>
        <strain evidence="1 2">JHH-5317</strain>
    </source>
</reference>
<protein>
    <recommendedName>
        <fullName evidence="3">DUF1857 domain-containing protein</fullName>
    </recommendedName>
</protein>
<name>A0A2N3MXU0_9PEZI</name>
<dbReference type="STRING" id="41688.A0A2N3MXU0"/>
<sequence>MSTEILLDSNNTTSRKSRSAMVTIRLAQSALINPFGARPILSAEQAWAALVRKARRPQDFVPVVSSCEIITETDTKIEAVVNFKPGVAHATRIREVCTLQAPCRLDYAMEDGSMSVNIVSMGPGRRTEDLVLTFYFSWEHPGVEEGSTEAKEIFENHLKV</sequence>
<dbReference type="InterPro" id="IPR015075">
    <property type="entry name" value="AtaL"/>
</dbReference>
<comment type="caution">
    <text evidence="1">The sequence shown here is derived from an EMBL/GenBank/DDBJ whole genome shotgun (WGS) entry which is preliminary data.</text>
</comment>
<dbReference type="EMBL" id="NLAX01001623">
    <property type="protein sequence ID" value="PKS04987.1"/>
    <property type="molecule type" value="Genomic_DNA"/>
</dbReference>
<gene>
    <name evidence="1" type="ORF">jhhlp_008353</name>
</gene>
<evidence type="ECO:0000313" key="2">
    <source>
        <dbReference type="Proteomes" id="UP000233524"/>
    </source>
</evidence>
<evidence type="ECO:0000313" key="1">
    <source>
        <dbReference type="EMBL" id="PKS04987.1"/>
    </source>
</evidence>
<dbReference type="Proteomes" id="UP000233524">
    <property type="component" value="Unassembled WGS sequence"/>
</dbReference>